<protein>
    <recommendedName>
        <fullName evidence="4">Dickkopf N-terminal cysteine-rich domain-containing protein</fullName>
    </recommendedName>
</protein>
<dbReference type="PROSITE" id="PS51257">
    <property type="entry name" value="PROKAR_LIPOPROTEIN"/>
    <property type="match status" value="1"/>
</dbReference>
<dbReference type="RefSeq" id="WP_104979269.1">
    <property type="nucleotide sequence ID" value="NZ_CP012673.1"/>
</dbReference>
<gene>
    <name evidence="2" type="ORF">SOCE26_026530</name>
</gene>
<evidence type="ECO:0000313" key="2">
    <source>
        <dbReference type="EMBL" id="AUX41243.1"/>
    </source>
</evidence>
<keyword evidence="1" id="KW-0732">Signal</keyword>
<dbReference type="Proteomes" id="UP000238348">
    <property type="component" value="Chromosome"/>
</dbReference>
<accession>A0A2L0EPK5</accession>
<dbReference type="AlphaFoldDB" id="A0A2L0EPK5"/>
<reference evidence="2 3" key="1">
    <citation type="submission" date="2015-09" db="EMBL/GenBank/DDBJ databases">
        <title>Sorangium comparison.</title>
        <authorList>
            <person name="Zaburannyi N."/>
            <person name="Bunk B."/>
            <person name="Overmann J."/>
            <person name="Mueller R."/>
        </authorList>
    </citation>
    <scope>NUCLEOTIDE SEQUENCE [LARGE SCALE GENOMIC DNA]</scope>
    <source>
        <strain evidence="2 3">So ce26</strain>
    </source>
</reference>
<evidence type="ECO:0000256" key="1">
    <source>
        <dbReference type="SAM" id="SignalP"/>
    </source>
</evidence>
<sequence length="251" mass="25553">MKIQMFISAAGLTIATAMFACTSEIVIGQDRQQVASDAEAEAEGGPGETCGAGTCEASCVADADCPSGLSCVSGACVEGAKSCECYADADCPSDLYCLWGDSCGRDDAFPCTPDVGCPIEGQLCGESVGGFVCEGPAGRESCTSDADCPLFHVCIDELCKSTRPVKGTESCSPPPDPECVVDADCPSDLLCARDNTCSSGAGSCTTDADCPLRGQFCTDGYCEGPGVQSCTSDAECGENHVCIGETCKSTQ</sequence>
<evidence type="ECO:0000313" key="3">
    <source>
        <dbReference type="Proteomes" id="UP000238348"/>
    </source>
</evidence>
<dbReference type="PANTHER" id="PTHR36519">
    <property type="entry name" value="FIP (FUNGUS-INDUCED PROTEIN) RELATED-RELATED"/>
    <property type="match status" value="1"/>
</dbReference>
<feature type="signal peptide" evidence="1">
    <location>
        <begin position="1"/>
        <end position="20"/>
    </location>
</feature>
<dbReference type="OrthoDB" id="9809164at2"/>
<evidence type="ECO:0008006" key="4">
    <source>
        <dbReference type="Google" id="ProtNLM"/>
    </source>
</evidence>
<feature type="chain" id="PRO_5014953670" description="Dickkopf N-terminal cysteine-rich domain-containing protein" evidence="1">
    <location>
        <begin position="21"/>
        <end position="251"/>
    </location>
</feature>
<dbReference type="EMBL" id="CP012673">
    <property type="protein sequence ID" value="AUX41243.1"/>
    <property type="molecule type" value="Genomic_DNA"/>
</dbReference>
<name>A0A2L0EPK5_SORCE</name>
<proteinExistence type="predicted"/>
<organism evidence="2 3">
    <name type="scientific">Sorangium cellulosum</name>
    <name type="common">Polyangium cellulosum</name>
    <dbReference type="NCBI Taxonomy" id="56"/>
    <lineage>
        <taxon>Bacteria</taxon>
        <taxon>Pseudomonadati</taxon>
        <taxon>Myxococcota</taxon>
        <taxon>Polyangia</taxon>
        <taxon>Polyangiales</taxon>
        <taxon>Polyangiaceae</taxon>
        <taxon>Sorangium</taxon>
    </lineage>
</organism>
<dbReference type="PANTHER" id="PTHR36519:SF9">
    <property type="entry name" value="EB DOMAIN-CONTAINING PROTEIN-RELATED"/>
    <property type="match status" value="1"/>
</dbReference>